<dbReference type="PROSITE" id="PS51257">
    <property type="entry name" value="PROKAR_LIPOPROTEIN"/>
    <property type="match status" value="1"/>
</dbReference>
<dbReference type="eggNOG" id="ENOG5033ES3">
    <property type="taxonomic scope" value="Bacteria"/>
</dbReference>
<keyword evidence="1" id="KW-0732">Signal</keyword>
<reference evidence="2 3" key="1">
    <citation type="submission" date="2013-02" db="EMBL/GenBank/DDBJ databases">
        <title>The Genome Sequence of Acinetobacter sp. CIP 56.2.</title>
        <authorList>
            <consortium name="The Broad Institute Genome Sequencing Platform"/>
            <consortium name="The Broad Institute Genome Sequencing Center for Infectious Disease"/>
            <person name="Cerqueira G."/>
            <person name="Feldgarden M."/>
            <person name="Courvalin P."/>
            <person name="Perichon B."/>
            <person name="Grillot-Courvalin C."/>
            <person name="Clermont D."/>
            <person name="Rocha E."/>
            <person name="Yoon E.-J."/>
            <person name="Nemec A."/>
            <person name="Walker B."/>
            <person name="Young S.K."/>
            <person name="Zeng Q."/>
            <person name="Gargeya S."/>
            <person name="Fitzgerald M."/>
            <person name="Haas B."/>
            <person name="Abouelleil A."/>
            <person name="Alvarado L."/>
            <person name="Arachchi H.M."/>
            <person name="Berlin A.M."/>
            <person name="Chapman S.B."/>
            <person name="Dewar J."/>
            <person name="Goldberg J."/>
            <person name="Griggs A."/>
            <person name="Gujja S."/>
            <person name="Hansen M."/>
            <person name="Howarth C."/>
            <person name="Imamovic A."/>
            <person name="Larimer J."/>
            <person name="McCowan C."/>
            <person name="Murphy C."/>
            <person name="Neiman D."/>
            <person name="Pearson M."/>
            <person name="Priest M."/>
            <person name="Roberts A."/>
            <person name="Saif S."/>
            <person name="Shea T."/>
            <person name="Sisk P."/>
            <person name="Sykes S."/>
            <person name="Wortman J."/>
            <person name="Nusbaum C."/>
            <person name="Birren B."/>
        </authorList>
    </citation>
    <scope>NUCLEOTIDE SEQUENCE [LARGE SCALE GENOMIC DNA]</scope>
    <source>
        <strain evidence="2 3">CIP 56.2</strain>
    </source>
</reference>
<dbReference type="AlphaFoldDB" id="N8XMX4"/>
<comment type="caution">
    <text evidence="2">The sequence shown here is derived from an EMBL/GenBank/DDBJ whole genome shotgun (WGS) entry which is preliminary data.</text>
</comment>
<evidence type="ECO:0000313" key="3">
    <source>
        <dbReference type="Proteomes" id="UP000013209"/>
    </source>
</evidence>
<name>N8XMX4_9GAMM</name>
<evidence type="ECO:0000256" key="1">
    <source>
        <dbReference type="SAM" id="SignalP"/>
    </source>
</evidence>
<feature type="chain" id="PRO_5004136131" evidence="1">
    <location>
        <begin position="20"/>
        <end position="774"/>
    </location>
</feature>
<proteinExistence type="predicted"/>
<dbReference type="EMBL" id="APPH01000006">
    <property type="protein sequence ID" value="ENV10384.1"/>
    <property type="molecule type" value="Genomic_DNA"/>
</dbReference>
<dbReference type="Proteomes" id="UP000013209">
    <property type="component" value="Unassembled WGS sequence"/>
</dbReference>
<dbReference type="RefSeq" id="WP_004804057.1">
    <property type="nucleotide sequence ID" value="NZ_KB849440.1"/>
</dbReference>
<gene>
    <name evidence="2" type="ORF">F966_01563</name>
</gene>
<dbReference type="PATRIC" id="fig|1144672.3.peg.1494"/>
<feature type="signal peptide" evidence="1">
    <location>
        <begin position="1"/>
        <end position="19"/>
    </location>
</feature>
<evidence type="ECO:0000313" key="2">
    <source>
        <dbReference type="EMBL" id="ENV10384.1"/>
    </source>
</evidence>
<accession>N8XMX4</accession>
<organism evidence="2 3">
    <name type="scientific">Acinetobacter higginsii</name>
    <dbReference type="NCBI Taxonomy" id="70347"/>
    <lineage>
        <taxon>Bacteria</taxon>
        <taxon>Pseudomonadati</taxon>
        <taxon>Pseudomonadota</taxon>
        <taxon>Gammaproteobacteria</taxon>
        <taxon>Moraxellales</taxon>
        <taxon>Moraxellaceae</taxon>
        <taxon>Acinetobacter</taxon>
    </lineage>
</organism>
<sequence length="774" mass="87690">MSIKYLTLCLMGLSLSACSQHVIKTNTASTNLEQKAINSINAMYEYPSYDYRGKFNIHVEPQQNNTNTKADNAPLDAVLKQKVDQYLRDQKVNLNSKQKQALYVALAQEQKSYGQTKVDKFTQIVANVLNDMQFEYDGSVHYRQKMGSFNLTARYEKPTLLVQAKVPMVLDLNNYKFYINYFALMPYLVNKDSQNNLAYLDFSKYQDMFKQVDYKKFAEYVKASGAVYYRLADQNNIQALPVSSADQAAGVVEKIRLKSSIEELILQANLYSKVNEKYFMQSVLNIKEENLEKLIANEVDAASSSKSGKTASLLDKKDSADDASVVSQELYRLVNKHFGVEDAEEDYADKSADAAEDVTQAAQKAYAEAAADSTVDATVAEDEQAGLTEEQCTALQNTPKTTYGDAQYCQSMYDIDVFGEQKAESGFLSYITKLQAVEKQFAAYDQNQFIDDQAFKALWIKHQADIAKALPPVEKRNPFVMDVGLDAQGRAVKLDYDLNYGLSELKSRFSVKADMLISNYGKATPIDQAQLKRAKSWSEASKGSMLEQAVNSFSEKLGQAGVQERSAEPYTMTLEDQLKVIAEQRYDATHAYDQTYKAVFIAKLTESTPQVVQRSSSQELQEIATVYAYWYGDEEVYNPKGKALQSIEALQKKHHLENEDQFDDKLGQAVNRIVLDAMRGDTDRQAWKKLQAQYKQPQQLFAKQYQIQFEQENGASSEEKILLGQTANILGQVFVDARKNKLSEKSIQSLKIEHNEFIDYEIFKEVYQKMLTVK</sequence>
<protein>
    <submittedName>
        <fullName evidence="2">Uncharacterized protein</fullName>
    </submittedName>
</protein>
<dbReference type="HOGENOM" id="CLU_020058_0_0_6"/>